<keyword evidence="1" id="KW-1133">Transmembrane helix</keyword>
<name>A0ABR4C7M7_9HELO</name>
<dbReference type="PANTHER" id="PTHR23028:SF134">
    <property type="entry name" value="PUTATIVE (AFU_ORTHOLOGUE AFUA_4G08520)-RELATED"/>
    <property type="match status" value="1"/>
</dbReference>
<dbReference type="Proteomes" id="UP001595075">
    <property type="component" value="Unassembled WGS sequence"/>
</dbReference>
<protein>
    <recommendedName>
        <fullName evidence="2">Acyltransferase 3 domain-containing protein</fullName>
    </recommendedName>
</protein>
<feature type="transmembrane region" description="Helical" evidence="1">
    <location>
        <begin position="253"/>
        <end position="272"/>
    </location>
</feature>
<dbReference type="EMBL" id="JAZHXI010000012">
    <property type="protein sequence ID" value="KAL2065725.1"/>
    <property type="molecule type" value="Genomic_DNA"/>
</dbReference>
<feature type="transmembrane region" description="Helical" evidence="1">
    <location>
        <begin position="440"/>
        <end position="462"/>
    </location>
</feature>
<keyword evidence="4" id="KW-1185">Reference proteome</keyword>
<keyword evidence="1" id="KW-0812">Transmembrane</keyword>
<gene>
    <name evidence="3" type="ORF">VTL71DRAFT_3395</name>
</gene>
<reference evidence="3 4" key="1">
    <citation type="journal article" date="2024" name="Commun. Biol.">
        <title>Comparative genomic analysis of thermophilic fungi reveals convergent evolutionary adaptations and gene losses.</title>
        <authorList>
            <person name="Steindorff A.S."/>
            <person name="Aguilar-Pontes M.V."/>
            <person name="Robinson A.J."/>
            <person name="Andreopoulos B."/>
            <person name="LaButti K."/>
            <person name="Kuo A."/>
            <person name="Mondo S."/>
            <person name="Riley R."/>
            <person name="Otillar R."/>
            <person name="Haridas S."/>
            <person name="Lipzen A."/>
            <person name="Grimwood J."/>
            <person name="Schmutz J."/>
            <person name="Clum A."/>
            <person name="Reid I.D."/>
            <person name="Moisan M.C."/>
            <person name="Butler G."/>
            <person name="Nguyen T.T.M."/>
            <person name="Dewar K."/>
            <person name="Conant G."/>
            <person name="Drula E."/>
            <person name="Henrissat B."/>
            <person name="Hansel C."/>
            <person name="Singer S."/>
            <person name="Hutchinson M.I."/>
            <person name="de Vries R.P."/>
            <person name="Natvig D.O."/>
            <person name="Powell A.J."/>
            <person name="Tsang A."/>
            <person name="Grigoriev I.V."/>
        </authorList>
    </citation>
    <scope>NUCLEOTIDE SEQUENCE [LARGE SCALE GENOMIC DNA]</scope>
    <source>
        <strain evidence="3 4">CBS 494.80</strain>
    </source>
</reference>
<feature type="transmembrane region" description="Helical" evidence="1">
    <location>
        <begin position="225"/>
        <end position="246"/>
    </location>
</feature>
<feature type="transmembrane region" description="Helical" evidence="1">
    <location>
        <begin position="397"/>
        <end position="420"/>
    </location>
</feature>
<organism evidence="3 4">
    <name type="scientific">Oculimacula yallundae</name>
    <dbReference type="NCBI Taxonomy" id="86028"/>
    <lineage>
        <taxon>Eukaryota</taxon>
        <taxon>Fungi</taxon>
        <taxon>Dikarya</taxon>
        <taxon>Ascomycota</taxon>
        <taxon>Pezizomycotina</taxon>
        <taxon>Leotiomycetes</taxon>
        <taxon>Helotiales</taxon>
        <taxon>Ploettnerulaceae</taxon>
        <taxon>Oculimacula</taxon>
    </lineage>
</organism>
<dbReference type="InterPro" id="IPR050879">
    <property type="entry name" value="Acyltransferase_3"/>
</dbReference>
<dbReference type="Pfam" id="PF01757">
    <property type="entry name" value="Acyl_transf_3"/>
    <property type="match status" value="1"/>
</dbReference>
<sequence>MMTKDPPREVWEIIEADIAQGESFSSGMRFLQRTAFGLLPSFLQRKIHPGLTKPQRIHPTSYLDGLRGVSSFIVFLGHYTEENLGWYTEPYGAYEDGAPSSPLQLPFVRVIYSARPMVHIFLIISGYVLSYKPIKQIHSQQYAALANTLSSSVFRRALRLFIPSFVALFIMALALFSGLSTDRFAERQLHLTSQLQHVWETCVRLAGASWAVNDLMYPHPLYNPALWTIPVEFGQSLILFVTLLGLSRCRSNVRLVLLAGIITFCFYSGQLYTVEFLGGMLIAEITLLRDRSLSTPTSSPVLPSFDEKSQSTECGSTVRQKVTQAFWLANVLSGLFIASWTNDHIDAMWGLRFLDAHTPAPYEGQKVWFCFGAFQIVAASTQLRCLQRIFTTQVAQYLGTISYALYLMHNLCLTILEPIFNPIFSTVFSQATFWGRQLSWLAGIVIYVPIVICVADLFWRLVDTPTVRFAKWFESKCVVEKKL</sequence>
<dbReference type="InterPro" id="IPR002656">
    <property type="entry name" value="Acyl_transf_3_dom"/>
</dbReference>
<proteinExistence type="predicted"/>
<feature type="transmembrane region" description="Helical" evidence="1">
    <location>
        <begin position="160"/>
        <end position="179"/>
    </location>
</feature>
<comment type="caution">
    <text evidence="3">The sequence shown here is derived from an EMBL/GenBank/DDBJ whole genome shotgun (WGS) entry which is preliminary data.</text>
</comment>
<dbReference type="PANTHER" id="PTHR23028">
    <property type="entry name" value="ACETYLTRANSFERASE"/>
    <property type="match status" value="1"/>
</dbReference>
<evidence type="ECO:0000256" key="1">
    <source>
        <dbReference type="SAM" id="Phobius"/>
    </source>
</evidence>
<evidence type="ECO:0000313" key="4">
    <source>
        <dbReference type="Proteomes" id="UP001595075"/>
    </source>
</evidence>
<accession>A0ABR4C7M7</accession>
<feature type="transmembrane region" description="Helical" evidence="1">
    <location>
        <begin position="325"/>
        <end position="342"/>
    </location>
</feature>
<keyword evidence="1" id="KW-0472">Membrane</keyword>
<evidence type="ECO:0000259" key="2">
    <source>
        <dbReference type="Pfam" id="PF01757"/>
    </source>
</evidence>
<evidence type="ECO:0000313" key="3">
    <source>
        <dbReference type="EMBL" id="KAL2065725.1"/>
    </source>
</evidence>
<feature type="domain" description="Acyltransferase 3" evidence="2">
    <location>
        <begin position="62"/>
        <end position="459"/>
    </location>
</feature>